<protein>
    <submittedName>
        <fullName evidence="1">Uncharacterized protein</fullName>
    </submittedName>
</protein>
<dbReference type="AlphaFoldDB" id="A0A8H4VVK6"/>
<gene>
    <name evidence="1" type="ORF">G7Y89_g13948</name>
</gene>
<dbReference type="Proteomes" id="UP000566819">
    <property type="component" value="Unassembled WGS sequence"/>
</dbReference>
<dbReference type="OrthoDB" id="4364812at2759"/>
<accession>A0A8H4VVK6</accession>
<keyword evidence="2" id="KW-1185">Reference proteome</keyword>
<reference evidence="1 2" key="1">
    <citation type="submission" date="2020-03" db="EMBL/GenBank/DDBJ databases">
        <title>Draft Genome Sequence of Cudoniella acicularis.</title>
        <authorList>
            <person name="Buettner E."/>
            <person name="Kellner H."/>
        </authorList>
    </citation>
    <scope>NUCLEOTIDE SEQUENCE [LARGE SCALE GENOMIC DNA]</scope>
    <source>
        <strain evidence="1 2">DSM 108380</strain>
    </source>
</reference>
<evidence type="ECO:0000313" key="1">
    <source>
        <dbReference type="EMBL" id="KAF4624223.1"/>
    </source>
</evidence>
<dbReference type="EMBL" id="JAAMPI010001729">
    <property type="protein sequence ID" value="KAF4624223.1"/>
    <property type="molecule type" value="Genomic_DNA"/>
</dbReference>
<name>A0A8H4VVK6_9HELO</name>
<comment type="caution">
    <text evidence="1">The sequence shown here is derived from an EMBL/GenBank/DDBJ whole genome shotgun (WGS) entry which is preliminary data.</text>
</comment>
<sequence length="220" mass="25539">MIFFDAEEWDPESVESRYDQQVSLGLAYARLGHQRRRRYVQNAVAYDYKPAETPFPRPLDAIPHNLLTAQERELNQYYSQIWVRTDYSPGSDNVHANMIAEVPDDVHHFDPLEPIVDNSERYAFSSEGDGKYLEKVLAFVPILTELETSRYSYPDENTPWEDKQLQFYLNLPTEGDSEDVTKEKRMKGQRNFFVAGSEALATGYILWIHLDEFVVAFSSP</sequence>
<evidence type="ECO:0000313" key="2">
    <source>
        <dbReference type="Proteomes" id="UP000566819"/>
    </source>
</evidence>
<proteinExistence type="predicted"/>
<organism evidence="1 2">
    <name type="scientific">Cudoniella acicularis</name>
    <dbReference type="NCBI Taxonomy" id="354080"/>
    <lineage>
        <taxon>Eukaryota</taxon>
        <taxon>Fungi</taxon>
        <taxon>Dikarya</taxon>
        <taxon>Ascomycota</taxon>
        <taxon>Pezizomycotina</taxon>
        <taxon>Leotiomycetes</taxon>
        <taxon>Helotiales</taxon>
        <taxon>Tricladiaceae</taxon>
        <taxon>Cudoniella</taxon>
    </lineage>
</organism>